<dbReference type="GO" id="GO:0005615">
    <property type="term" value="C:extracellular space"/>
    <property type="evidence" value="ECO:0007669"/>
    <property type="project" value="TreeGrafter"/>
</dbReference>
<dbReference type="InterPro" id="IPR000618">
    <property type="entry name" value="Insect_cuticle"/>
</dbReference>
<evidence type="ECO:0008006" key="7">
    <source>
        <dbReference type="Google" id="ProtNLM"/>
    </source>
</evidence>
<dbReference type="EMBL" id="JANEYG010000026">
    <property type="protein sequence ID" value="KAJ8918354.1"/>
    <property type="molecule type" value="Genomic_DNA"/>
</dbReference>
<organism evidence="5 6">
    <name type="scientific">Exocentrus adspersus</name>
    <dbReference type="NCBI Taxonomy" id="1586481"/>
    <lineage>
        <taxon>Eukaryota</taxon>
        <taxon>Metazoa</taxon>
        <taxon>Ecdysozoa</taxon>
        <taxon>Arthropoda</taxon>
        <taxon>Hexapoda</taxon>
        <taxon>Insecta</taxon>
        <taxon>Pterygota</taxon>
        <taxon>Neoptera</taxon>
        <taxon>Endopterygota</taxon>
        <taxon>Coleoptera</taxon>
        <taxon>Polyphaga</taxon>
        <taxon>Cucujiformia</taxon>
        <taxon>Chrysomeloidea</taxon>
        <taxon>Cerambycidae</taxon>
        <taxon>Lamiinae</taxon>
        <taxon>Acanthocinini</taxon>
        <taxon>Exocentrus</taxon>
    </lineage>
</organism>
<accession>A0AAV8VVU5</accession>
<evidence type="ECO:0000313" key="6">
    <source>
        <dbReference type="Proteomes" id="UP001159042"/>
    </source>
</evidence>
<protein>
    <recommendedName>
        <fullName evidence="7">Cuticle protein</fullName>
    </recommendedName>
</protein>
<dbReference type="InterPro" id="IPR051217">
    <property type="entry name" value="Insect_Cuticle_Struc_Prot"/>
</dbReference>
<dbReference type="Proteomes" id="UP001159042">
    <property type="component" value="Unassembled WGS sequence"/>
</dbReference>
<feature type="chain" id="PRO_5043798833" description="Cuticle protein" evidence="4">
    <location>
        <begin position="18"/>
        <end position="189"/>
    </location>
</feature>
<dbReference type="PANTHER" id="PTHR12236">
    <property type="entry name" value="STRUCTURAL CONTITUENT OF CUTICLE"/>
    <property type="match status" value="1"/>
</dbReference>
<comment type="caution">
    <text evidence="5">The sequence shown here is derived from an EMBL/GenBank/DDBJ whole genome shotgun (WGS) entry which is preliminary data.</text>
</comment>
<feature type="region of interest" description="Disordered" evidence="3">
    <location>
        <begin position="126"/>
        <end position="146"/>
    </location>
</feature>
<dbReference type="GO" id="GO:0042302">
    <property type="term" value="F:structural constituent of cuticle"/>
    <property type="evidence" value="ECO:0007669"/>
    <property type="project" value="UniProtKB-UniRule"/>
</dbReference>
<keyword evidence="1 2" id="KW-0193">Cuticle</keyword>
<dbReference type="AlphaFoldDB" id="A0AAV8VVU5"/>
<evidence type="ECO:0000313" key="5">
    <source>
        <dbReference type="EMBL" id="KAJ8918354.1"/>
    </source>
</evidence>
<keyword evidence="6" id="KW-1185">Reference proteome</keyword>
<dbReference type="PROSITE" id="PS51155">
    <property type="entry name" value="CHIT_BIND_RR_2"/>
    <property type="match status" value="1"/>
</dbReference>
<dbReference type="Pfam" id="PF00379">
    <property type="entry name" value="Chitin_bind_4"/>
    <property type="match status" value="1"/>
</dbReference>
<evidence type="ECO:0000256" key="1">
    <source>
        <dbReference type="ARBA" id="ARBA00022460"/>
    </source>
</evidence>
<reference evidence="5 6" key="1">
    <citation type="journal article" date="2023" name="Insect Mol. Biol.">
        <title>Genome sequencing provides insights into the evolution of gene families encoding plant cell wall-degrading enzymes in longhorned beetles.</title>
        <authorList>
            <person name="Shin N.R."/>
            <person name="Okamura Y."/>
            <person name="Kirsch R."/>
            <person name="Pauchet Y."/>
        </authorList>
    </citation>
    <scope>NUCLEOTIDE SEQUENCE [LARGE SCALE GENOMIC DNA]</scope>
    <source>
        <strain evidence="5">EAD_L_NR</strain>
    </source>
</reference>
<feature type="signal peptide" evidence="4">
    <location>
        <begin position="1"/>
        <end position="17"/>
    </location>
</feature>
<evidence type="ECO:0000256" key="4">
    <source>
        <dbReference type="SAM" id="SignalP"/>
    </source>
</evidence>
<dbReference type="GO" id="GO:0031012">
    <property type="term" value="C:extracellular matrix"/>
    <property type="evidence" value="ECO:0007669"/>
    <property type="project" value="TreeGrafter"/>
</dbReference>
<keyword evidence="4" id="KW-0732">Signal</keyword>
<dbReference type="PANTHER" id="PTHR12236:SF75">
    <property type="entry name" value="CUTICULAR PROTEIN 62BB, ISOFORM A"/>
    <property type="match status" value="1"/>
</dbReference>
<evidence type="ECO:0000256" key="2">
    <source>
        <dbReference type="PROSITE-ProRule" id="PRU00497"/>
    </source>
</evidence>
<sequence>MYFEIVGVVFVLACTEALPLEQHHQAVSFATFNQHHNSVPVVHAAPILHTAPIAIKTVVPHSAQSYSSISIGHGAVPVAHYSSPIAIAQPAIHAAPILVKSAHHEEEHAHPKYDFAYGVEDHHTGDIHSQKESRDGDLTRGEYSLHEPDGTIRTVKYTVDKHSGFNAIVERSGHAVHAQPILSGPIHHH</sequence>
<proteinExistence type="predicted"/>
<name>A0AAV8VVU5_9CUCU</name>
<dbReference type="PRINTS" id="PR00947">
    <property type="entry name" value="CUTICLE"/>
</dbReference>
<evidence type="ECO:0000256" key="3">
    <source>
        <dbReference type="SAM" id="MobiDB-lite"/>
    </source>
</evidence>
<gene>
    <name evidence="5" type="ORF">NQ315_008048</name>
</gene>